<evidence type="ECO:0000313" key="3">
    <source>
        <dbReference type="Proteomes" id="UP000019184"/>
    </source>
</evidence>
<dbReference type="Gene3D" id="3.40.33.10">
    <property type="entry name" value="CAP"/>
    <property type="match status" value="1"/>
</dbReference>
<dbReference type="EMBL" id="CBTK010000261">
    <property type="protein sequence ID" value="CDH46426.1"/>
    <property type="molecule type" value="Genomic_DNA"/>
</dbReference>
<evidence type="ECO:0000256" key="1">
    <source>
        <dbReference type="SAM" id="SignalP"/>
    </source>
</evidence>
<keyword evidence="1" id="KW-0732">Signal</keyword>
<accession>A0A7U7GEK9</accession>
<gene>
    <name evidence="2" type="ORF">BN874_460047</name>
</gene>
<dbReference type="OrthoDB" id="419320at2"/>
<sequence length="612" mass="63996">MKMTLLIASGLLVGTTAFASASELLHMAEPDPPLTLDLEYPVLLQLNPVPFVTAAPAAEWTYHRTADGQHPNGDEQALVWLMNRARRDPAAEGRWLATEPNSDVASGRSYFQVNTNLLQSEFASYAAKPPAAFDARLYQAAKMHSDDLISRDAQDHNQQFDQITAAGFRFTLARGSVFSYATSALNTHAAWNIDWGPGDGSGMQPGRGHRMGLMAIDFDYTNVGLAAVAETNPATAIGPLVVTGNYCYATENGVDQFNVFLVGTVWQDKDKNGRYDPGEGYGNVMVQPSQGTYYAMTAAGGGYAIPVTASGALTVNFSGGGVPSASRNVTVSGSSVLLDYQIDAAGPTPTPLSTLLTNISTRGWVGTGDSVMIGGFIISGSAAKKVLITAKGPTLTQSGVPSVLNDPNITLHNASGQPILSNDNWGTAANAAEIQAHPARPRYAQEAAILTTLNPGAYTAIVRGAGSTTGNALVEVYDLEAGNTTSRLVNISTRGWVGTGDSVMIGGFIISGNAAKKVLITAKGPALAQAGVPSVLNDPNITLHNASGQAILSNDDWGTAVNAAEIQAHPARPRYAQEAAILTTLNPGAYTAIVRGADATTGNALVEVYEVQ</sequence>
<evidence type="ECO:0008006" key="4">
    <source>
        <dbReference type="Google" id="ProtNLM"/>
    </source>
</evidence>
<keyword evidence="3" id="KW-1185">Reference proteome</keyword>
<dbReference type="InterPro" id="IPR035940">
    <property type="entry name" value="CAP_sf"/>
</dbReference>
<dbReference type="AlphaFoldDB" id="A0A7U7GEK9"/>
<evidence type="ECO:0000313" key="2">
    <source>
        <dbReference type="EMBL" id="CDH46426.1"/>
    </source>
</evidence>
<feature type="signal peptide" evidence="1">
    <location>
        <begin position="1"/>
        <end position="21"/>
    </location>
</feature>
<comment type="caution">
    <text evidence="2">The sequence shown here is derived from an EMBL/GenBank/DDBJ whole genome shotgun (WGS) entry which is preliminary data.</text>
</comment>
<feature type="chain" id="PRO_5031427224" description="SCP domain-containing protein" evidence="1">
    <location>
        <begin position="22"/>
        <end position="612"/>
    </location>
</feature>
<proteinExistence type="predicted"/>
<dbReference type="Proteomes" id="UP000019184">
    <property type="component" value="Unassembled WGS sequence"/>
</dbReference>
<reference evidence="2 3" key="1">
    <citation type="journal article" date="2014" name="ISME J.">
        <title>Candidatus Competibacter-lineage genomes retrieved from metagenomes reveal functional metabolic diversity.</title>
        <authorList>
            <person name="McIlroy S.J."/>
            <person name="Albertsen M."/>
            <person name="Andresen E.K."/>
            <person name="Saunders A.M."/>
            <person name="Kristiansen R."/>
            <person name="Stokholm-Bjerregaard M."/>
            <person name="Nielsen K.L."/>
            <person name="Nielsen P.H."/>
        </authorList>
    </citation>
    <scope>NUCLEOTIDE SEQUENCE [LARGE SCALE GENOMIC DNA]</scope>
    <source>
        <strain evidence="2 3">Run_B_J11</strain>
    </source>
</reference>
<organism evidence="2 3">
    <name type="scientific">Candidatus Contendobacter odensis Run_B_J11</name>
    <dbReference type="NCBI Taxonomy" id="1400861"/>
    <lineage>
        <taxon>Bacteria</taxon>
        <taxon>Pseudomonadati</taxon>
        <taxon>Pseudomonadota</taxon>
        <taxon>Gammaproteobacteria</taxon>
        <taxon>Candidatus Competibacteraceae</taxon>
        <taxon>Candidatus Contendibacter</taxon>
    </lineage>
</organism>
<protein>
    <recommendedName>
        <fullName evidence="4">SCP domain-containing protein</fullName>
    </recommendedName>
</protein>
<name>A0A7U7GEK9_9GAMM</name>
<dbReference type="RefSeq" id="WP_034435093.1">
    <property type="nucleotide sequence ID" value="NZ_CBTK010000261.1"/>
</dbReference>